<evidence type="ECO:0000313" key="1">
    <source>
        <dbReference type="EMBL" id="KKL73088.1"/>
    </source>
</evidence>
<accession>A0A0F9EG55</accession>
<proteinExistence type="predicted"/>
<dbReference type="AlphaFoldDB" id="A0A0F9EG55"/>
<protein>
    <submittedName>
        <fullName evidence="1">Uncharacterized protein</fullName>
    </submittedName>
</protein>
<comment type="caution">
    <text evidence="1">The sequence shown here is derived from an EMBL/GenBank/DDBJ whole genome shotgun (WGS) entry which is preliminary data.</text>
</comment>
<dbReference type="EMBL" id="LAZR01025072">
    <property type="protein sequence ID" value="KKL73088.1"/>
    <property type="molecule type" value="Genomic_DNA"/>
</dbReference>
<gene>
    <name evidence="1" type="ORF">LCGC14_2078370</name>
</gene>
<sequence>MQHIDEYLTRYEPRLIDVSVLDITCKKAVMDEVHDGKYVKYDDVKHFLELLAQSSGLYAKFKDK</sequence>
<organism evidence="1">
    <name type="scientific">marine sediment metagenome</name>
    <dbReference type="NCBI Taxonomy" id="412755"/>
    <lineage>
        <taxon>unclassified sequences</taxon>
        <taxon>metagenomes</taxon>
        <taxon>ecological metagenomes</taxon>
    </lineage>
</organism>
<name>A0A0F9EG55_9ZZZZ</name>
<reference evidence="1" key="1">
    <citation type="journal article" date="2015" name="Nature">
        <title>Complex archaea that bridge the gap between prokaryotes and eukaryotes.</title>
        <authorList>
            <person name="Spang A."/>
            <person name="Saw J.H."/>
            <person name="Jorgensen S.L."/>
            <person name="Zaremba-Niedzwiedzka K."/>
            <person name="Martijn J."/>
            <person name="Lind A.E."/>
            <person name="van Eijk R."/>
            <person name="Schleper C."/>
            <person name="Guy L."/>
            <person name="Ettema T.J."/>
        </authorList>
    </citation>
    <scope>NUCLEOTIDE SEQUENCE</scope>
</reference>